<dbReference type="HOGENOM" id="CLU_1971134_0_0_1"/>
<name>F8MVC4_NEUT8</name>
<organism evidence="1 2">
    <name type="scientific">Neurospora tetrasperma (strain FGSC 2508 / ATCC MYA-4615 / P0657)</name>
    <dbReference type="NCBI Taxonomy" id="510951"/>
    <lineage>
        <taxon>Eukaryota</taxon>
        <taxon>Fungi</taxon>
        <taxon>Dikarya</taxon>
        <taxon>Ascomycota</taxon>
        <taxon>Pezizomycotina</taxon>
        <taxon>Sordariomycetes</taxon>
        <taxon>Sordariomycetidae</taxon>
        <taxon>Sordariales</taxon>
        <taxon>Sordariaceae</taxon>
        <taxon>Neurospora</taxon>
    </lineage>
</organism>
<dbReference type="AlphaFoldDB" id="F8MVC4"/>
<dbReference type="OrthoDB" id="10292541at2759"/>
<dbReference type="EMBL" id="GL891307">
    <property type="protein sequence ID" value="EGO54727.1"/>
    <property type="molecule type" value="Genomic_DNA"/>
</dbReference>
<gene>
    <name evidence="1" type="ORF">NEUTE1DRAFT_104157</name>
</gene>
<dbReference type="RefSeq" id="XP_009854655.1">
    <property type="nucleotide sequence ID" value="XM_009856353.1"/>
</dbReference>
<proteinExistence type="predicted"/>
<accession>F8MVC4</accession>
<sequence>MALKPTLAGYPSAMWADTELSALVLVPLAEKILTGLSACFSLMGNLAQPSPVLEVPSKRLGNRGPRVCKVHEEWREQGNMYEVHAYIHPYMVHTYVRTMWESATRANEDRLYRRWKEQRKR</sequence>
<dbReference type="VEuPathDB" id="FungiDB:NEUTE1DRAFT_104157"/>
<dbReference type="Proteomes" id="UP000008065">
    <property type="component" value="Unassembled WGS sequence"/>
</dbReference>
<evidence type="ECO:0000313" key="1">
    <source>
        <dbReference type="EMBL" id="EGO54727.1"/>
    </source>
</evidence>
<protein>
    <submittedName>
        <fullName evidence="1">Uncharacterized protein</fullName>
    </submittedName>
</protein>
<keyword evidence="2" id="KW-1185">Reference proteome</keyword>
<evidence type="ECO:0000313" key="2">
    <source>
        <dbReference type="Proteomes" id="UP000008065"/>
    </source>
</evidence>
<reference evidence="2" key="1">
    <citation type="journal article" date="2011" name="Genetics">
        <title>Massive changes in genome architecture accompany the transition to self-fertility in the filamentous fungus Neurospora tetrasperma.</title>
        <authorList>
            <person name="Ellison C.E."/>
            <person name="Stajich J.E."/>
            <person name="Jacobson D.J."/>
            <person name="Natvig D.O."/>
            <person name="Lapidus A."/>
            <person name="Foster B."/>
            <person name="Aerts A."/>
            <person name="Riley R."/>
            <person name="Lindquist E.A."/>
            <person name="Grigoriev I.V."/>
            <person name="Taylor J.W."/>
        </authorList>
    </citation>
    <scope>NUCLEOTIDE SEQUENCE [LARGE SCALE GENOMIC DNA]</scope>
    <source>
        <strain evidence="2">FGSC 2508 / P0657</strain>
    </source>
</reference>
<dbReference type="KEGG" id="nte:NEUTE1DRAFT104157"/>
<dbReference type="GeneID" id="20822086"/>